<keyword evidence="4" id="KW-0804">Transcription</keyword>
<dbReference type="InterPro" id="IPR001138">
    <property type="entry name" value="Zn2Cys6_DnaBD"/>
</dbReference>
<name>A0A0D2KBH3_9EURO</name>
<sequence>MAGEGNSGGGCWTCRLRRKRCIGTRPKCRNCTSLEITCHFGTVKPEWMDRGREQRAMAERVKAEIKRGADCRRSRQTTQVTTGGTGVRDFILESGQSAVDKTSRPLQPQVPSGYSQITRPASGKESERAQWAASILGFLDEYEQVDDHLPMLARGRDFDVDFLAKYLDYVFPLLFPFYRPRLHETGRSWVLALFRRSRLAYHSAMSLGTYFFIFTLIDAYPGQHSSCKSQLWEKVGKQIDTCFEMIQHDVHDLRLRGRHSPLIDRARVMESITQFLIFEAALGRSANWNLHLTPALALFEEMWLTTAGSESKLLAALDAIDVPLQPLQFGLKPGSGYVWSPEQAGFRFFTGLLVFIDIVASTALEQPPRLLEYHSDLLDPHDLGEPEFGTVPLQLSAIMGCQNWVLLVISQISVLDAWKKEMKKAERLSMTELLDRENEISRALNDGMSNLDKSTSDAGKNPLLNSRPYLTGGSSTSSRPSTTTTQIWAYAARVYLTVVVSGWHPSNAGIRSDVSRILELLRTINCPDHLRTLAWPLCVAGCMSGAGEQEQEFRHLLATMDDLGLVGALAEVRKIMERVWESRNLLDSETWDIAACLRVLGVPALLV</sequence>
<dbReference type="Pfam" id="PF00172">
    <property type="entry name" value="Zn_clus"/>
    <property type="match status" value="1"/>
</dbReference>
<evidence type="ECO:0000256" key="4">
    <source>
        <dbReference type="ARBA" id="ARBA00023163"/>
    </source>
</evidence>
<dbReference type="VEuPathDB" id="FungiDB:Z520_10300"/>
<dbReference type="CDD" id="cd00067">
    <property type="entry name" value="GAL4"/>
    <property type="match status" value="1"/>
</dbReference>
<proteinExistence type="predicted"/>
<feature type="region of interest" description="Disordered" evidence="6">
    <location>
        <begin position="445"/>
        <end position="481"/>
    </location>
</feature>
<evidence type="ECO:0000313" key="9">
    <source>
        <dbReference type="Proteomes" id="UP000053411"/>
    </source>
</evidence>
<reference evidence="8 9" key="1">
    <citation type="submission" date="2015-01" db="EMBL/GenBank/DDBJ databases">
        <title>The Genome Sequence of Fonsecaea multimorphosa CBS 102226.</title>
        <authorList>
            <consortium name="The Broad Institute Genomics Platform"/>
            <person name="Cuomo C."/>
            <person name="de Hoog S."/>
            <person name="Gorbushina A."/>
            <person name="Stielow B."/>
            <person name="Teixiera M."/>
            <person name="Abouelleil A."/>
            <person name="Chapman S.B."/>
            <person name="Priest M."/>
            <person name="Young S.K."/>
            <person name="Wortman J."/>
            <person name="Nusbaum C."/>
            <person name="Birren B."/>
        </authorList>
    </citation>
    <scope>NUCLEOTIDE SEQUENCE [LARGE SCALE GENOMIC DNA]</scope>
    <source>
        <strain evidence="8 9">CBS 102226</strain>
    </source>
</reference>
<organism evidence="8 9">
    <name type="scientific">Fonsecaea multimorphosa CBS 102226</name>
    <dbReference type="NCBI Taxonomy" id="1442371"/>
    <lineage>
        <taxon>Eukaryota</taxon>
        <taxon>Fungi</taxon>
        <taxon>Dikarya</taxon>
        <taxon>Ascomycota</taxon>
        <taxon>Pezizomycotina</taxon>
        <taxon>Eurotiomycetes</taxon>
        <taxon>Chaetothyriomycetidae</taxon>
        <taxon>Chaetothyriales</taxon>
        <taxon>Herpotrichiellaceae</taxon>
        <taxon>Fonsecaea</taxon>
    </lineage>
</organism>
<dbReference type="SMART" id="SM00066">
    <property type="entry name" value="GAL4"/>
    <property type="match status" value="1"/>
</dbReference>
<feature type="region of interest" description="Disordered" evidence="6">
    <location>
        <begin position="97"/>
        <end position="121"/>
    </location>
</feature>
<feature type="domain" description="Zn(2)-C6 fungal-type" evidence="7">
    <location>
        <begin position="10"/>
        <end position="40"/>
    </location>
</feature>
<dbReference type="EMBL" id="KN848090">
    <property type="protein sequence ID" value="KIX93963.1"/>
    <property type="molecule type" value="Genomic_DNA"/>
</dbReference>
<dbReference type="Pfam" id="PF11951">
    <property type="entry name" value="Fungal_trans_2"/>
    <property type="match status" value="1"/>
</dbReference>
<dbReference type="GO" id="GO:0003677">
    <property type="term" value="F:DNA binding"/>
    <property type="evidence" value="ECO:0007669"/>
    <property type="project" value="UniProtKB-KW"/>
</dbReference>
<feature type="compositionally biased region" description="Polar residues" evidence="6">
    <location>
        <begin position="447"/>
        <end position="458"/>
    </location>
</feature>
<dbReference type="GeneID" id="27716046"/>
<comment type="subcellular location">
    <subcellularLocation>
        <location evidence="1">Nucleus</location>
    </subcellularLocation>
</comment>
<feature type="compositionally biased region" description="Polar residues" evidence="6">
    <location>
        <begin position="97"/>
        <end position="119"/>
    </location>
</feature>
<evidence type="ECO:0000313" key="8">
    <source>
        <dbReference type="EMBL" id="KIX93963.1"/>
    </source>
</evidence>
<dbReference type="InterPro" id="IPR036864">
    <property type="entry name" value="Zn2-C6_fun-type_DNA-bd_sf"/>
</dbReference>
<dbReference type="AlphaFoldDB" id="A0A0D2KBH3"/>
<feature type="compositionally biased region" description="Low complexity" evidence="6">
    <location>
        <begin position="471"/>
        <end position="481"/>
    </location>
</feature>
<evidence type="ECO:0000256" key="5">
    <source>
        <dbReference type="ARBA" id="ARBA00023242"/>
    </source>
</evidence>
<evidence type="ECO:0000256" key="3">
    <source>
        <dbReference type="ARBA" id="ARBA00023125"/>
    </source>
</evidence>
<keyword evidence="9" id="KW-1185">Reference proteome</keyword>
<evidence type="ECO:0000256" key="6">
    <source>
        <dbReference type="SAM" id="MobiDB-lite"/>
    </source>
</evidence>
<gene>
    <name evidence="8" type="ORF">Z520_10300</name>
</gene>
<dbReference type="PANTHER" id="PTHR37534:SF20">
    <property type="entry name" value="PRO1A C6 ZINK-FINGER PROTEIN"/>
    <property type="match status" value="1"/>
</dbReference>
<keyword evidence="3" id="KW-0238">DNA-binding</keyword>
<dbReference type="GO" id="GO:0005634">
    <property type="term" value="C:nucleus"/>
    <property type="evidence" value="ECO:0007669"/>
    <property type="project" value="UniProtKB-SubCell"/>
</dbReference>
<evidence type="ECO:0000256" key="2">
    <source>
        <dbReference type="ARBA" id="ARBA00023015"/>
    </source>
</evidence>
<keyword evidence="5" id="KW-0539">Nucleus</keyword>
<dbReference type="OrthoDB" id="5213892at2759"/>
<dbReference type="PANTHER" id="PTHR37534">
    <property type="entry name" value="TRANSCRIPTIONAL ACTIVATOR PROTEIN UGA3"/>
    <property type="match status" value="1"/>
</dbReference>
<dbReference type="STRING" id="1442371.A0A0D2KBH3"/>
<protein>
    <recommendedName>
        <fullName evidence="7">Zn(2)-C6 fungal-type domain-containing protein</fullName>
    </recommendedName>
</protein>
<keyword evidence="2" id="KW-0805">Transcription regulation</keyword>
<dbReference type="PROSITE" id="PS00463">
    <property type="entry name" value="ZN2_CY6_FUNGAL_1"/>
    <property type="match status" value="1"/>
</dbReference>
<dbReference type="InterPro" id="IPR021858">
    <property type="entry name" value="Fun_TF"/>
</dbReference>
<evidence type="ECO:0000256" key="1">
    <source>
        <dbReference type="ARBA" id="ARBA00004123"/>
    </source>
</evidence>
<accession>A0A0D2KBH3</accession>
<dbReference type="RefSeq" id="XP_016628086.1">
    <property type="nucleotide sequence ID" value="XM_016780793.1"/>
</dbReference>
<evidence type="ECO:0000259" key="7">
    <source>
        <dbReference type="PROSITE" id="PS50048"/>
    </source>
</evidence>
<dbReference type="SUPFAM" id="SSF57701">
    <property type="entry name" value="Zn2/Cys6 DNA-binding domain"/>
    <property type="match status" value="1"/>
</dbReference>
<dbReference type="Proteomes" id="UP000053411">
    <property type="component" value="Unassembled WGS sequence"/>
</dbReference>
<dbReference type="GO" id="GO:0008270">
    <property type="term" value="F:zinc ion binding"/>
    <property type="evidence" value="ECO:0007669"/>
    <property type="project" value="InterPro"/>
</dbReference>
<dbReference type="PROSITE" id="PS50048">
    <property type="entry name" value="ZN2_CY6_FUNGAL_2"/>
    <property type="match status" value="1"/>
</dbReference>
<dbReference type="Gene3D" id="4.10.240.10">
    <property type="entry name" value="Zn(2)-C6 fungal-type DNA-binding domain"/>
    <property type="match status" value="1"/>
</dbReference>
<dbReference type="GO" id="GO:0000981">
    <property type="term" value="F:DNA-binding transcription factor activity, RNA polymerase II-specific"/>
    <property type="evidence" value="ECO:0007669"/>
    <property type="project" value="InterPro"/>
</dbReference>